<feature type="transmembrane region" description="Helical" evidence="9">
    <location>
        <begin position="193"/>
        <end position="214"/>
    </location>
</feature>
<dbReference type="PANTHER" id="PTHR11795">
    <property type="entry name" value="BRANCHED-CHAIN AMINO ACID TRANSPORT SYSTEM PERMEASE PROTEIN LIVH"/>
    <property type="match status" value="1"/>
</dbReference>
<feature type="transmembrane region" description="Helical" evidence="9">
    <location>
        <begin position="260"/>
        <end position="281"/>
    </location>
</feature>
<dbReference type="GO" id="GO:0006865">
    <property type="term" value="P:amino acid transport"/>
    <property type="evidence" value="ECO:0007669"/>
    <property type="project" value="UniProtKB-KW"/>
</dbReference>
<dbReference type="Pfam" id="PF02653">
    <property type="entry name" value="BPD_transp_2"/>
    <property type="match status" value="1"/>
</dbReference>
<accession>A0A420WPX9</accession>
<protein>
    <submittedName>
        <fullName evidence="10">Branched-chain amino acid transport system permease protein</fullName>
    </submittedName>
</protein>
<dbReference type="GO" id="GO:0022857">
    <property type="term" value="F:transmembrane transporter activity"/>
    <property type="evidence" value="ECO:0007669"/>
    <property type="project" value="InterPro"/>
</dbReference>
<sequence length="293" mass="31528">MTYLILNGLANGLILGVIYAMIGVSLSLLYGVLQVKNFAHGEFLIAGAYFCYVLYNAFDLHPLLALPLAFLCFMAFGWLLNNLVMPRLQRSDDPMLASLLVMYGVSLMLAASMLLLFEADFRSLDFSFQPISMKVGILYLPTARLVAMGVTVAILLALAWFLYFTLPGKAIRASIMNRDAVQIVGVNINRLSAAAFALSIGLAGASGVMVSMVFPSFNPFVGVDYTLIGFIVVVLGGLGNPMGAILGGIIFGLAEQMSIVFLPQTMAPIIGFSIMILVIFFRPNGLLGKARGT</sequence>
<feature type="transmembrane region" description="Helical" evidence="9">
    <location>
        <begin position="96"/>
        <end position="117"/>
    </location>
</feature>
<keyword evidence="5" id="KW-0029">Amino-acid transport</keyword>
<feature type="transmembrane region" description="Helical" evidence="9">
    <location>
        <begin position="137"/>
        <end position="166"/>
    </location>
</feature>
<evidence type="ECO:0000256" key="6">
    <source>
        <dbReference type="ARBA" id="ARBA00022989"/>
    </source>
</evidence>
<proteinExistence type="inferred from homology"/>
<evidence type="ECO:0000256" key="5">
    <source>
        <dbReference type="ARBA" id="ARBA00022970"/>
    </source>
</evidence>
<comment type="similarity">
    <text evidence="8">Belongs to the binding-protein-dependent transport system permease family. LivHM subfamily.</text>
</comment>
<keyword evidence="2" id="KW-0813">Transport</keyword>
<keyword evidence="7 9" id="KW-0472">Membrane</keyword>
<evidence type="ECO:0000256" key="8">
    <source>
        <dbReference type="ARBA" id="ARBA00037998"/>
    </source>
</evidence>
<evidence type="ECO:0000313" key="10">
    <source>
        <dbReference type="EMBL" id="RKQ73050.1"/>
    </source>
</evidence>
<reference evidence="10 11" key="1">
    <citation type="submission" date="2018-10" db="EMBL/GenBank/DDBJ databases">
        <title>Comparative analysis of microorganisms from saline springs in Andes Mountain Range, Colombia.</title>
        <authorList>
            <person name="Rubin E."/>
        </authorList>
    </citation>
    <scope>NUCLEOTIDE SEQUENCE [LARGE SCALE GENOMIC DNA]</scope>
    <source>
        <strain evidence="10 11">USBA 36</strain>
    </source>
</reference>
<evidence type="ECO:0000256" key="3">
    <source>
        <dbReference type="ARBA" id="ARBA00022475"/>
    </source>
</evidence>
<dbReference type="CDD" id="cd06582">
    <property type="entry name" value="TM_PBP1_LivH_like"/>
    <property type="match status" value="1"/>
</dbReference>
<keyword evidence="3" id="KW-1003">Cell membrane</keyword>
<keyword evidence="4 9" id="KW-0812">Transmembrane</keyword>
<dbReference type="GO" id="GO:0005886">
    <property type="term" value="C:plasma membrane"/>
    <property type="evidence" value="ECO:0007669"/>
    <property type="project" value="UniProtKB-SubCell"/>
</dbReference>
<dbReference type="RefSeq" id="WP_008944625.1">
    <property type="nucleotide sequence ID" value="NZ_RBIG01000001.1"/>
</dbReference>
<feature type="transmembrane region" description="Helical" evidence="9">
    <location>
        <begin position="64"/>
        <end position="84"/>
    </location>
</feature>
<evidence type="ECO:0000256" key="4">
    <source>
        <dbReference type="ARBA" id="ARBA00022692"/>
    </source>
</evidence>
<dbReference type="PANTHER" id="PTHR11795:SF445">
    <property type="entry name" value="AMINO ACID ABC TRANSPORTER PERMEASE PROTEIN"/>
    <property type="match status" value="1"/>
</dbReference>
<dbReference type="InterPro" id="IPR001851">
    <property type="entry name" value="ABC_transp_permease"/>
</dbReference>
<evidence type="ECO:0000256" key="9">
    <source>
        <dbReference type="SAM" id="Phobius"/>
    </source>
</evidence>
<evidence type="ECO:0000256" key="7">
    <source>
        <dbReference type="ARBA" id="ARBA00023136"/>
    </source>
</evidence>
<feature type="transmembrane region" description="Helical" evidence="9">
    <location>
        <begin position="226"/>
        <end position="253"/>
    </location>
</feature>
<dbReference type="OrthoDB" id="9778908at2"/>
<comment type="subcellular location">
    <subcellularLocation>
        <location evidence="1">Cell membrane</location>
        <topology evidence="1">Multi-pass membrane protein</topology>
    </subcellularLocation>
</comment>
<dbReference type="AlphaFoldDB" id="A0A420WPX9"/>
<evidence type="ECO:0000256" key="1">
    <source>
        <dbReference type="ARBA" id="ARBA00004651"/>
    </source>
</evidence>
<evidence type="ECO:0000256" key="2">
    <source>
        <dbReference type="ARBA" id="ARBA00022448"/>
    </source>
</evidence>
<evidence type="ECO:0000313" key="11">
    <source>
        <dbReference type="Proteomes" id="UP000277424"/>
    </source>
</evidence>
<organism evidence="10 11">
    <name type="scientific">Oceanibaculum indicum</name>
    <dbReference type="NCBI Taxonomy" id="526216"/>
    <lineage>
        <taxon>Bacteria</taxon>
        <taxon>Pseudomonadati</taxon>
        <taxon>Pseudomonadota</taxon>
        <taxon>Alphaproteobacteria</taxon>
        <taxon>Rhodospirillales</taxon>
        <taxon>Oceanibaculaceae</taxon>
        <taxon>Oceanibaculum</taxon>
    </lineage>
</organism>
<feature type="transmembrane region" description="Helical" evidence="9">
    <location>
        <begin position="12"/>
        <end position="33"/>
    </location>
</feature>
<keyword evidence="6 9" id="KW-1133">Transmembrane helix</keyword>
<gene>
    <name evidence="10" type="ORF">BCL74_0821</name>
</gene>
<feature type="transmembrane region" description="Helical" evidence="9">
    <location>
        <begin position="40"/>
        <end position="58"/>
    </location>
</feature>
<name>A0A420WPX9_9PROT</name>
<dbReference type="InterPro" id="IPR052157">
    <property type="entry name" value="BCAA_transport_permease"/>
</dbReference>
<dbReference type="Proteomes" id="UP000277424">
    <property type="component" value="Unassembled WGS sequence"/>
</dbReference>
<comment type="caution">
    <text evidence="10">The sequence shown here is derived from an EMBL/GenBank/DDBJ whole genome shotgun (WGS) entry which is preliminary data.</text>
</comment>
<dbReference type="EMBL" id="RBIG01000001">
    <property type="protein sequence ID" value="RKQ73050.1"/>
    <property type="molecule type" value="Genomic_DNA"/>
</dbReference>